<comment type="function">
    <text evidence="2">With LigD forms a non-homologous end joining (NHEJ) DNA repair enzyme, which repairs dsDNA breaks with reduced fidelity. Binds linear dsDNA with 5'- and 3'- overhangs but not closed circular dsDNA nor ssDNA. Recruits and stimulates the ligase activity of LigD.</text>
</comment>
<dbReference type="Pfam" id="PF02735">
    <property type="entry name" value="Ku"/>
    <property type="match status" value="1"/>
</dbReference>
<dbReference type="CDD" id="cd00789">
    <property type="entry name" value="KU_like"/>
    <property type="match status" value="1"/>
</dbReference>
<dbReference type="PIRSF" id="PIRSF006493">
    <property type="entry name" value="Prok_Ku"/>
    <property type="match status" value="1"/>
</dbReference>
<keyword evidence="1 2" id="KW-0238">DNA-binding</keyword>
<comment type="subunit">
    <text evidence="2">Homodimer. Interacts with LigD.</text>
</comment>
<dbReference type="Gene3D" id="2.40.290.10">
    <property type="match status" value="1"/>
</dbReference>
<feature type="region of interest" description="Disordered" evidence="3">
    <location>
        <begin position="223"/>
        <end position="242"/>
    </location>
</feature>
<evidence type="ECO:0000259" key="4">
    <source>
        <dbReference type="SMART" id="SM00559"/>
    </source>
</evidence>
<dbReference type="AlphaFoldDB" id="A0A146G7M2"/>
<dbReference type="OrthoDB" id="9795084at2"/>
<dbReference type="InterPro" id="IPR016194">
    <property type="entry name" value="SPOC-like_C_dom_sf"/>
</dbReference>
<dbReference type="InterPro" id="IPR009187">
    <property type="entry name" value="Prok_Ku"/>
</dbReference>
<dbReference type="PANTHER" id="PTHR41251">
    <property type="entry name" value="NON-HOMOLOGOUS END JOINING PROTEIN KU"/>
    <property type="match status" value="1"/>
</dbReference>
<evidence type="ECO:0000256" key="1">
    <source>
        <dbReference type="ARBA" id="ARBA00023125"/>
    </source>
</evidence>
<keyword evidence="2" id="KW-0233">DNA recombination</keyword>
<keyword evidence="6" id="KW-1185">Reference proteome</keyword>
<accession>A0A146G7M2</accession>
<dbReference type="InterPro" id="IPR006164">
    <property type="entry name" value="DNA_bd_Ku70/Ku80"/>
</dbReference>
<evidence type="ECO:0000313" key="6">
    <source>
        <dbReference type="Proteomes" id="UP000076023"/>
    </source>
</evidence>
<reference evidence="6" key="1">
    <citation type="journal article" date="2017" name="Genome Announc.">
        <title>Draft Genome Sequence of Terrimicrobium sacchariphilum NM-5T, a Facultative Anaerobic Soil Bacterium of the Class Spartobacteria.</title>
        <authorList>
            <person name="Qiu Y.L."/>
            <person name="Tourlousse D.M."/>
            <person name="Matsuura N."/>
            <person name="Ohashi A."/>
            <person name="Sekiguchi Y."/>
        </authorList>
    </citation>
    <scope>NUCLEOTIDE SEQUENCE [LARGE SCALE GENOMIC DNA]</scope>
    <source>
        <strain evidence="6">NM-5</strain>
    </source>
</reference>
<dbReference type="NCBIfam" id="TIGR02772">
    <property type="entry name" value="Ku_bact"/>
    <property type="match status" value="1"/>
</dbReference>
<keyword evidence="2" id="KW-0234">DNA repair</keyword>
<keyword evidence="2" id="KW-0227">DNA damage</keyword>
<dbReference type="EMBL" id="BDCO01000002">
    <property type="protein sequence ID" value="GAT33352.1"/>
    <property type="molecule type" value="Genomic_DNA"/>
</dbReference>
<dbReference type="Proteomes" id="UP000076023">
    <property type="component" value="Unassembled WGS sequence"/>
</dbReference>
<feature type="compositionally biased region" description="Basic residues" evidence="3">
    <location>
        <begin position="261"/>
        <end position="276"/>
    </location>
</feature>
<dbReference type="RefSeq" id="WP_075079095.1">
    <property type="nucleotide sequence ID" value="NZ_BDCO01000002.1"/>
</dbReference>
<dbReference type="GO" id="GO:0006303">
    <property type="term" value="P:double-strand break repair via nonhomologous end joining"/>
    <property type="evidence" value="ECO:0007669"/>
    <property type="project" value="UniProtKB-UniRule"/>
</dbReference>
<dbReference type="InParanoid" id="A0A146G7M2"/>
<evidence type="ECO:0000256" key="2">
    <source>
        <dbReference type="HAMAP-Rule" id="MF_01875"/>
    </source>
</evidence>
<comment type="caution">
    <text evidence="5">The sequence shown here is derived from an EMBL/GenBank/DDBJ whole genome shotgun (WGS) entry which is preliminary data.</text>
</comment>
<feature type="domain" description="Ku" evidence="4">
    <location>
        <begin position="52"/>
        <end position="181"/>
    </location>
</feature>
<protein>
    <recommendedName>
        <fullName evidence="2">Non-homologous end joining protein Ku</fullName>
    </recommendedName>
</protein>
<organism evidence="5 6">
    <name type="scientific">Terrimicrobium sacchariphilum</name>
    <dbReference type="NCBI Taxonomy" id="690879"/>
    <lineage>
        <taxon>Bacteria</taxon>
        <taxon>Pseudomonadati</taxon>
        <taxon>Verrucomicrobiota</taxon>
        <taxon>Terrimicrobiia</taxon>
        <taxon>Terrimicrobiales</taxon>
        <taxon>Terrimicrobiaceae</taxon>
        <taxon>Terrimicrobium</taxon>
    </lineage>
</organism>
<evidence type="ECO:0000256" key="3">
    <source>
        <dbReference type="SAM" id="MobiDB-lite"/>
    </source>
</evidence>
<sequence>MRTLWKGAITFGLVSIPVSLYPATRREELRFRMLRRADLSPVSFKRVAESDGKEVPWDQIVKGYEYEKGKFVVLKEEDFARVDVEATQTVDIMNFVRMDEVDPLLFYKPYYLEVGKGGDKAYVLLREAMEKSGKIAIAKVVIRVRQHLAAIKPQKDGLILELMHFPDELTDISKFAEPKERKIAAAEMKMAQQLIDSMSAKWDPSEYVDDYRTALEKMIEEKVEKGDSAKPPKARRRHPKNVIDLVSVLKKSIEETSAAKTGKKRTGKGKPRRKAA</sequence>
<dbReference type="SUPFAM" id="SSF100939">
    <property type="entry name" value="SPOC domain-like"/>
    <property type="match status" value="1"/>
</dbReference>
<feature type="region of interest" description="Disordered" evidence="3">
    <location>
        <begin position="254"/>
        <end position="276"/>
    </location>
</feature>
<dbReference type="HAMAP" id="MF_01875">
    <property type="entry name" value="Prokaryotic_Ku"/>
    <property type="match status" value="1"/>
</dbReference>
<dbReference type="GO" id="GO:0003690">
    <property type="term" value="F:double-stranded DNA binding"/>
    <property type="evidence" value="ECO:0007669"/>
    <property type="project" value="UniProtKB-UniRule"/>
</dbReference>
<gene>
    <name evidence="2" type="primary">ku</name>
    <name evidence="5" type="ORF">TSACC_21767</name>
</gene>
<proteinExistence type="inferred from homology"/>
<comment type="similarity">
    <text evidence="2">Belongs to the prokaryotic Ku family.</text>
</comment>
<dbReference type="SMART" id="SM00559">
    <property type="entry name" value="Ku78"/>
    <property type="match status" value="1"/>
</dbReference>
<dbReference type="GO" id="GO:0006310">
    <property type="term" value="P:DNA recombination"/>
    <property type="evidence" value="ECO:0007669"/>
    <property type="project" value="UniProtKB-KW"/>
</dbReference>
<name>A0A146G7M2_TERSA</name>
<dbReference type="STRING" id="690879.TSACC_21767"/>
<dbReference type="PANTHER" id="PTHR41251:SF1">
    <property type="entry name" value="NON-HOMOLOGOUS END JOINING PROTEIN KU"/>
    <property type="match status" value="1"/>
</dbReference>
<evidence type="ECO:0000313" key="5">
    <source>
        <dbReference type="EMBL" id="GAT33352.1"/>
    </source>
</evidence>